<dbReference type="AlphaFoldDB" id="A0A9D1EX87"/>
<dbReference type="GO" id="GO:0004252">
    <property type="term" value="F:serine-type endopeptidase activity"/>
    <property type="evidence" value="ECO:0007669"/>
    <property type="project" value="InterPro"/>
</dbReference>
<dbReference type="PRINTS" id="PR00834">
    <property type="entry name" value="PROTEASES2C"/>
</dbReference>
<dbReference type="InterPro" id="IPR001940">
    <property type="entry name" value="Peptidase_S1C"/>
</dbReference>
<accession>A0A9D1EX87</accession>
<sequence length="226" mass="23986">MFKRIFLIIIMAAGLNWYTAIPVFSVNYAADEQINISVYEAINPAIVSIEAQLDDGVSAGTGCIVSTDGLILTGSHVVDGGESIEVKTSGGQLYKAKIVSKMGKNNDLALLKIEPKQPLKTIKFGDSEKIKVGQKVLAIGNPFGFAGTLTQGIISRIDYSKNKIQTDAAINPGCSGGPLLNTSGEVIGINQSIYNPDNNISNIGIGFAIPINDAKKFIQVAKLTKK</sequence>
<reference evidence="3" key="1">
    <citation type="submission" date="2020-10" db="EMBL/GenBank/DDBJ databases">
        <authorList>
            <person name="Gilroy R."/>
        </authorList>
    </citation>
    <scope>NUCLEOTIDE SEQUENCE</scope>
    <source>
        <strain evidence="3">6276</strain>
    </source>
</reference>
<dbReference type="Pfam" id="PF13365">
    <property type="entry name" value="Trypsin_2"/>
    <property type="match status" value="1"/>
</dbReference>
<gene>
    <name evidence="3" type="ORF">IAC10_01420</name>
</gene>
<dbReference type="SUPFAM" id="SSF50494">
    <property type="entry name" value="Trypsin-like serine proteases"/>
    <property type="match status" value="1"/>
</dbReference>
<keyword evidence="2" id="KW-0378">Hydrolase</keyword>
<evidence type="ECO:0000313" key="4">
    <source>
        <dbReference type="Proteomes" id="UP000823928"/>
    </source>
</evidence>
<name>A0A9D1EX87_9BACT</name>
<dbReference type="PANTHER" id="PTHR43343">
    <property type="entry name" value="PEPTIDASE S12"/>
    <property type="match status" value="1"/>
</dbReference>
<reference evidence="3" key="2">
    <citation type="journal article" date="2021" name="PeerJ">
        <title>Extensive microbial diversity within the chicken gut microbiome revealed by metagenomics and culture.</title>
        <authorList>
            <person name="Gilroy R."/>
            <person name="Ravi A."/>
            <person name="Getino M."/>
            <person name="Pursley I."/>
            <person name="Horton D.L."/>
            <person name="Alikhan N.F."/>
            <person name="Baker D."/>
            <person name="Gharbi K."/>
            <person name="Hall N."/>
            <person name="Watson M."/>
            <person name="Adriaenssens E.M."/>
            <person name="Foster-Nyarko E."/>
            <person name="Jarju S."/>
            <person name="Secka A."/>
            <person name="Antonio M."/>
            <person name="Oren A."/>
            <person name="Chaudhuri R.R."/>
            <person name="La Ragione R."/>
            <person name="Hildebrand F."/>
            <person name="Pallen M.J."/>
        </authorList>
    </citation>
    <scope>NUCLEOTIDE SEQUENCE</scope>
    <source>
        <strain evidence="3">6276</strain>
    </source>
</reference>
<protein>
    <submittedName>
        <fullName evidence="3">Trypsin-like peptidase domain-containing protein</fullName>
    </submittedName>
</protein>
<evidence type="ECO:0000256" key="2">
    <source>
        <dbReference type="ARBA" id="ARBA00022801"/>
    </source>
</evidence>
<evidence type="ECO:0000313" key="3">
    <source>
        <dbReference type="EMBL" id="HIS35279.1"/>
    </source>
</evidence>
<dbReference type="Proteomes" id="UP000823928">
    <property type="component" value="Unassembled WGS sequence"/>
</dbReference>
<dbReference type="EMBL" id="DVIU01000030">
    <property type="protein sequence ID" value="HIS35279.1"/>
    <property type="molecule type" value="Genomic_DNA"/>
</dbReference>
<dbReference type="InterPro" id="IPR009003">
    <property type="entry name" value="Peptidase_S1_PA"/>
</dbReference>
<evidence type="ECO:0000256" key="1">
    <source>
        <dbReference type="ARBA" id="ARBA00022670"/>
    </source>
</evidence>
<proteinExistence type="predicted"/>
<comment type="caution">
    <text evidence="3">The sequence shown here is derived from an EMBL/GenBank/DDBJ whole genome shotgun (WGS) entry which is preliminary data.</text>
</comment>
<dbReference type="GO" id="GO:0006508">
    <property type="term" value="P:proteolysis"/>
    <property type="evidence" value="ECO:0007669"/>
    <property type="project" value="UniProtKB-KW"/>
</dbReference>
<dbReference type="PANTHER" id="PTHR43343:SF3">
    <property type="entry name" value="PROTEASE DO-LIKE 8, CHLOROPLASTIC"/>
    <property type="match status" value="1"/>
</dbReference>
<dbReference type="InterPro" id="IPR051201">
    <property type="entry name" value="Chloro_Bact_Ser_Proteases"/>
</dbReference>
<keyword evidence="1" id="KW-0645">Protease</keyword>
<organism evidence="3 4">
    <name type="scientific">Candidatus Scatousia excrementigallinarum</name>
    <dbReference type="NCBI Taxonomy" id="2840935"/>
    <lineage>
        <taxon>Bacteria</taxon>
        <taxon>Candidatus Scatousia</taxon>
    </lineage>
</organism>
<dbReference type="Gene3D" id="2.40.10.120">
    <property type="match status" value="1"/>
</dbReference>